<keyword evidence="1" id="KW-0472">Membrane</keyword>
<proteinExistence type="predicted"/>
<keyword evidence="2" id="KW-0732">Signal</keyword>
<keyword evidence="4" id="KW-1185">Reference proteome</keyword>
<feature type="transmembrane region" description="Helical" evidence="1">
    <location>
        <begin position="31"/>
        <end position="55"/>
    </location>
</feature>
<accession>A0A9J5Y1V0</accession>
<evidence type="ECO:0000313" key="3">
    <source>
        <dbReference type="EMBL" id="KAG5594409.1"/>
    </source>
</evidence>
<organism evidence="3 4">
    <name type="scientific">Solanum commersonii</name>
    <name type="common">Commerson's wild potato</name>
    <name type="synonym">Commerson's nightshade</name>
    <dbReference type="NCBI Taxonomy" id="4109"/>
    <lineage>
        <taxon>Eukaryota</taxon>
        <taxon>Viridiplantae</taxon>
        <taxon>Streptophyta</taxon>
        <taxon>Embryophyta</taxon>
        <taxon>Tracheophyta</taxon>
        <taxon>Spermatophyta</taxon>
        <taxon>Magnoliopsida</taxon>
        <taxon>eudicotyledons</taxon>
        <taxon>Gunneridae</taxon>
        <taxon>Pentapetalae</taxon>
        <taxon>asterids</taxon>
        <taxon>lamiids</taxon>
        <taxon>Solanales</taxon>
        <taxon>Solanaceae</taxon>
        <taxon>Solanoideae</taxon>
        <taxon>Solaneae</taxon>
        <taxon>Solanum</taxon>
    </lineage>
</organism>
<sequence>MKFSSTLVFVILALLLTTTYAQQCGRQSGKPSLVGVALVVTIVDLAARAIVAKVVPPPCSPMKLSTIVANTWTMVTSTDR</sequence>
<dbReference type="EMBL" id="JACXVP010000007">
    <property type="protein sequence ID" value="KAG5594409.1"/>
    <property type="molecule type" value="Genomic_DNA"/>
</dbReference>
<dbReference type="Proteomes" id="UP000824120">
    <property type="component" value="Chromosome 7"/>
</dbReference>
<protein>
    <submittedName>
        <fullName evidence="3">Uncharacterized protein</fullName>
    </submittedName>
</protein>
<gene>
    <name evidence="3" type="ORF">H5410_035641</name>
</gene>
<dbReference type="AlphaFoldDB" id="A0A9J5Y1V0"/>
<comment type="caution">
    <text evidence="3">The sequence shown here is derived from an EMBL/GenBank/DDBJ whole genome shotgun (WGS) entry which is preliminary data.</text>
</comment>
<feature type="chain" id="PRO_5039929022" evidence="2">
    <location>
        <begin position="22"/>
        <end position="80"/>
    </location>
</feature>
<evidence type="ECO:0000256" key="2">
    <source>
        <dbReference type="SAM" id="SignalP"/>
    </source>
</evidence>
<evidence type="ECO:0000313" key="4">
    <source>
        <dbReference type="Proteomes" id="UP000824120"/>
    </source>
</evidence>
<name>A0A9J5Y1V0_SOLCO</name>
<keyword evidence="1" id="KW-1133">Transmembrane helix</keyword>
<feature type="signal peptide" evidence="2">
    <location>
        <begin position="1"/>
        <end position="21"/>
    </location>
</feature>
<reference evidence="3 4" key="1">
    <citation type="submission" date="2020-09" db="EMBL/GenBank/DDBJ databases">
        <title>De no assembly of potato wild relative species, Solanum commersonii.</title>
        <authorList>
            <person name="Cho K."/>
        </authorList>
    </citation>
    <scope>NUCLEOTIDE SEQUENCE [LARGE SCALE GENOMIC DNA]</scope>
    <source>
        <strain evidence="3">LZ3.2</strain>
        <tissue evidence="3">Leaf</tissue>
    </source>
</reference>
<evidence type="ECO:0000256" key="1">
    <source>
        <dbReference type="SAM" id="Phobius"/>
    </source>
</evidence>
<keyword evidence="1" id="KW-0812">Transmembrane</keyword>